<dbReference type="InterPro" id="IPR005194">
    <property type="entry name" value="Glyco_hydro_65_C"/>
</dbReference>
<evidence type="ECO:0000259" key="3">
    <source>
        <dbReference type="Pfam" id="PF22422"/>
    </source>
</evidence>
<dbReference type="SUPFAM" id="SSF50939">
    <property type="entry name" value="Sialidases"/>
    <property type="match status" value="1"/>
</dbReference>
<dbReference type="EMBL" id="LFQU01000032">
    <property type="protein sequence ID" value="KOO67621.1"/>
    <property type="molecule type" value="Genomic_DNA"/>
</dbReference>
<dbReference type="SUPFAM" id="SSF48208">
    <property type="entry name" value="Six-hairpin glycosidases"/>
    <property type="match status" value="1"/>
</dbReference>
<dbReference type="InterPro" id="IPR011040">
    <property type="entry name" value="Sialidase"/>
</dbReference>
<dbReference type="InterPro" id="IPR008928">
    <property type="entry name" value="6-hairpin_glycosidase_sf"/>
</dbReference>
<evidence type="ECO:0000313" key="6">
    <source>
        <dbReference type="EMBL" id="KOO67621.1"/>
    </source>
</evidence>
<organism evidence="6 7">
    <name type="scientific">Xylanibacter rarus</name>
    <dbReference type="NCBI Taxonomy" id="1676614"/>
    <lineage>
        <taxon>Bacteria</taxon>
        <taxon>Pseudomonadati</taxon>
        <taxon>Bacteroidota</taxon>
        <taxon>Bacteroidia</taxon>
        <taxon>Bacteroidales</taxon>
        <taxon>Prevotellaceae</taxon>
        <taxon>Xylanibacter</taxon>
    </lineage>
</organism>
<dbReference type="InterPro" id="IPR054490">
    <property type="entry name" value="BT_1020-like_b-sandwich_1"/>
</dbReference>
<dbReference type="InterPro" id="IPR054491">
    <property type="entry name" value="MGH1-like_GH"/>
</dbReference>
<comment type="caution">
    <text evidence="6">The sequence shown here is derived from an EMBL/GenBank/DDBJ whole genome shotgun (WGS) entry which is preliminary data.</text>
</comment>
<reference evidence="6 7" key="1">
    <citation type="submission" date="2015-06" db="EMBL/GenBank/DDBJ databases">
        <title>Prevotella sp. 109, sp. nov., a novel member of the family Prevotellaceae isolated from human faeces.</title>
        <authorList>
            <person name="Shkoporov A.N."/>
            <person name="Chaplin A.V."/>
            <person name="Kafarskaia L.I."/>
            <person name="Efimov B.A."/>
        </authorList>
    </citation>
    <scope>NUCLEOTIDE SEQUENCE [LARGE SCALE GENOMIC DNA]</scope>
    <source>
        <strain evidence="6 7">109</strain>
    </source>
</reference>
<dbReference type="Pfam" id="PF03633">
    <property type="entry name" value="Glyco_hydro_65C"/>
    <property type="match status" value="1"/>
</dbReference>
<evidence type="ECO:0000259" key="5">
    <source>
        <dbReference type="Pfam" id="PF24067"/>
    </source>
</evidence>
<accession>A0A8E1QVX3</accession>
<dbReference type="InterPro" id="IPR056425">
    <property type="entry name" value="Beta-prop_BT_1020"/>
</dbReference>
<proteinExistence type="predicted"/>
<dbReference type="InterPro" id="IPR036278">
    <property type="entry name" value="Sialidase_sf"/>
</dbReference>
<dbReference type="Pfam" id="PF13088">
    <property type="entry name" value="BNR_2"/>
    <property type="match status" value="1"/>
</dbReference>
<dbReference type="CDD" id="cd15482">
    <property type="entry name" value="Sialidase_non-viral"/>
    <property type="match status" value="1"/>
</dbReference>
<keyword evidence="7" id="KW-1185">Reference proteome</keyword>
<gene>
    <name evidence="6" type="ORF">ACU52_12535</name>
</gene>
<feature type="domain" description="Glycoside hydrolase family 65 C-terminal" evidence="1">
    <location>
        <begin position="1017"/>
        <end position="1071"/>
    </location>
</feature>
<keyword evidence="6" id="KW-0326">Glycosidase</keyword>
<evidence type="ECO:0000259" key="2">
    <source>
        <dbReference type="Pfam" id="PF13088"/>
    </source>
</evidence>
<dbReference type="Proteomes" id="UP000036951">
    <property type="component" value="Unassembled WGS sequence"/>
</dbReference>
<feature type="domain" description="Sialidase" evidence="2">
    <location>
        <begin position="262"/>
        <end position="329"/>
    </location>
</feature>
<feature type="domain" description="Mannosylglycerate hydrolase MGH1-like glycoside hydrolase" evidence="3">
    <location>
        <begin position="686"/>
        <end position="1000"/>
    </location>
</feature>
<dbReference type="Gene3D" id="1.50.10.10">
    <property type="match status" value="1"/>
</dbReference>
<sequence>MADEEIVKNLIKENRDAVHYTGTTVATPARHDGGLSPVVGVHSIQTMRGEQGWLYNHQPMMAYWKGKFYMHYLTDPRSEHEPPGKTMLQTSVDGYKWTKPVELFPEYNVPDGYTKPTWPGVVAKDLKAIMHQRVGFYVSKSNRLIAMGNYGVALTPKDDPNDGNGIGRVVREIKADGTFGPIYFIYYNHGFNEKNTDYPYYKKAKDKEFVKACDEILANPMYRMQWVEEADRNDEILPLKTPYKAFSGYTLPDGRKVGLWKHALTSISSDGGNTWREPAKRAHGFVNSNAKIWGQRLSDGTYATVYNPAEYRWPLAISLSNDGLEYTTLNLVNGEVTPERHWGNYKSYGPQYTRGILEGNGTPPDKNLWVTYSNNKEDMWVSCIPVPVKIKATEHAGGSFSKYAKLQDMKDWNIYSPLWAPVTLNGEWLTLSDKDPYDYAKVEKLIPATKELTVDFDVKPAQNDHGQLNIEFLDDKGNMCARIVLDSAATMKVKGGARYGGMLKHYDAGQTYHITAKLSVDGHVGTYFVNGKKATARMFDTPVDAITRIVFRTGDLFTEPSIETPADQYVDMPRADEQDKLASFSIANVKTASADADSASTVLKYDDFAHYAEYFNNMEDENIVTDIPNSKSSEWMSKNIPLFECPDKDMEEIYYFRWWSLRKHIKRTPVGLGMTEFLVQRSYADKYNLIACAIGHHVMETRWLRDSTYLHQILNTWYRGNNGKAMQKMNKFSSWNPAAIYEAYKVLGDTSFVMALKPSLEEEYARWKSTNRLKSGLYWQGDVQDGMEESISGGRRKQYARPTINSYMYGNAMALAELNKLAGDTKKAKEYTMEADTIKNLIQTNLWSEKQSFFETMRGDTLAAVREAIGFIPWYFNLPDAKKYDEAWKQVEDEEGFSAPYGLTTAERRHPEFRSHGVGRCEWDGAVWPFATSQTLTAMANYINTYPEPVVGDSTFFKQMKLYVESQHHRGRPYIGEYLDEKNGAWLMGDRERSRYYNHSTFADLVITGIAGLRPQADGSIVVNPLIPEGTWNYFCLDNISYRGNNIAIVYDKDGQRYHQGKGLMLFVNGKLAAKRDGLGKLTYKINKK</sequence>
<keyword evidence="6" id="KW-0378">Hydrolase</keyword>
<evidence type="ECO:0000259" key="4">
    <source>
        <dbReference type="Pfam" id="PF22585"/>
    </source>
</evidence>
<feature type="domain" description="BT-1020-like N-terminal beta-propeller" evidence="5">
    <location>
        <begin position="16"/>
        <end position="242"/>
    </location>
</feature>
<dbReference type="OrthoDB" id="177453at2"/>
<feature type="domain" description="BT-1020-like structural beta-sandwich" evidence="4">
    <location>
        <begin position="412"/>
        <end position="568"/>
    </location>
</feature>
<dbReference type="Pfam" id="PF24067">
    <property type="entry name" value="Beta-prop_BT_1020"/>
    <property type="match status" value="1"/>
</dbReference>
<dbReference type="GO" id="GO:0016798">
    <property type="term" value="F:hydrolase activity, acting on glycosyl bonds"/>
    <property type="evidence" value="ECO:0007669"/>
    <property type="project" value="UniProtKB-KW"/>
</dbReference>
<dbReference type="AlphaFoldDB" id="A0A8E1QVX3"/>
<dbReference type="Pfam" id="PF22585">
    <property type="entry name" value="Sialidase-like_CBM"/>
    <property type="match status" value="1"/>
</dbReference>
<dbReference type="GO" id="GO:0005975">
    <property type="term" value="P:carbohydrate metabolic process"/>
    <property type="evidence" value="ECO:0007669"/>
    <property type="project" value="InterPro"/>
</dbReference>
<dbReference type="Pfam" id="PF22422">
    <property type="entry name" value="MGH1-like_GH"/>
    <property type="match status" value="1"/>
</dbReference>
<dbReference type="InterPro" id="IPR012341">
    <property type="entry name" value="6hp_glycosidase-like_sf"/>
</dbReference>
<name>A0A8E1QVX3_9BACT</name>
<evidence type="ECO:0000259" key="1">
    <source>
        <dbReference type="Pfam" id="PF03633"/>
    </source>
</evidence>
<protein>
    <submittedName>
        <fullName evidence="6">Six-hairpin glycosidase</fullName>
    </submittedName>
</protein>
<evidence type="ECO:0000313" key="7">
    <source>
        <dbReference type="Proteomes" id="UP000036951"/>
    </source>
</evidence>